<protein>
    <submittedName>
        <fullName evidence="8 9">NACHT and WD repeat domain-containing protein 2-like</fullName>
    </submittedName>
</protein>
<feature type="domain" description="Orc1-like AAA ATPase" evidence="5">
    <location>
        <begin position="478"/>
        <end position="619"/>
    </location>
</feature>
<keyword evidence="2" id="KW-0677">Repeat</keyword>
<dbReference type="Pfam" id="PF25469">
    <property type="entry name" value="WHD_NWD1"/>
    <property type="match status" value="1"/>
</dbReference>
<accession>A0ABM1RVP6</accession>
<evidence type="ECO:0000259" key="5">
    <source>
        <dbReference type="Pfam" id="PF13191"/>
    </source>
</evidence>
<dbReference type="GeneID" id="106474463"/>
<dbReference type="PROSITE" id="PS50082">
    <property type="entry name" value="WD_REPEATS_2"/>
    <property type="match status" value="1"/>
</dbReference>
<feature type="compositionally biased region" description="Polar residues" evidence="4">
    <location>
        <begin position="70"/>
        <end position="89"/>
    </location>
</feature>
<dbReference type="InterPro" id="IPR001680">
    <property type="entry name" value="WD40_rpt"/>
</dbReference>
<gene>
    <name evidence="8 9" type="primary">LOC106474463</name>
</gene>
<evidence type="ECO:0000256" key="1">
    <source>
        <dbReference type="ARBA" id="ARBA00022574"/>
    </source>
</evidence>
<dbReference type="InterPro" id="IPR015943">
    <property type="entry name" value="WD40/YVTN_repeat-like_dom_sf"/>
</dbReference>
<reference evidence="8 9" key="1">
    <citation type="submission" date="2025-05" db="UniProtKB">
        <authorList>
            <consortium name="RefSeq"/>
        </authorList>
    </citation>
    <scope>IDENTIFICATION</scope>
    <source>
        <tissue evidence="8 9">Muscle</tissue>
    </source>
</reference>
<dbReference type="Proteomes" id="UP000694941">
    <property type="component" value="Unplaced"/>
</dbReference>
<dbReference type="Gene3D" id="3.40.50.300">
    <property type="entry name" value="P-loop containing nucleotide triphosphate hydrolases"/>
    <property type="match status" value="1"/>
</dbReference>
<evidence type="ECO:0000313" key="8">
    <source>
        <dbReference type="RefSeq" id="XP_022235449.1"/>
    </source>
</evidence>
<keyword evidence="1 3" id="KW-0853">WD repeat</keyword>
<dbReference type="SUPFAM" id="SSF52540">
    <property type="entry name" value="P-loop containing nucleoside triphosphate hydrolases"/>
    <property type="match status" value="1"/>
</dbReference>
<dbReference type="RefSeq" id="XP_022235451.1">
    <property type="nucleotide sequence ID" value="XM_022379743.1"/>
</dbReference>
<evidence type="ECO:0000256" key="3">
    <source>
        <dbReference type="PROSITE-ProRule" id="PRU00221"/>
    </source>
</evidence>
<dbReference type="InterPro" id="IPR052752">
    <property type="entry name" value="NACHT-WD_repeat"/>
</dbReference>
<dbReference type="PANTHER" id="PTHR19871">
    <property type="entry name" value="BETA TRANSDUCIN-RELATED PROTEIN"/>
    <property type="match status" value="1"/>
</dbReference>
<evidence type="ECO:0000256" key="2">
    <source>
        <dbReference type="ARBA" id="ARBA00022737"/>
    </source>
</evidence>
<dbReference type="InterPro" id="IPR041664">
    <property type="entry name" value="AAA_16"/>
</dbReference>
<dbReference type="InterPro" id="IPR027417">
    <property type="entry name" value="P-loop_NTPase"/>
</dbReference>
<sequence>MGNSCSSGQKKKDKEKTQSKVGSPLGSKRRSSAQSTESIPYGKGSPPTTRVNDWGTVPSEATNLPPRYDANQSQLEEVSEVSTQDLDTPQSPPVPKLSSTIQTTVEKDGSGLSDLLKFPEAVRSLLLGRFEEPLPPCSVRQISLYFSADYNDTQVERSAFMESIYPDLRLRCAENDYELNVVDLHLGLNGDCLDDHSFKEVCLDTIRELRGRGQLITVVFLNEILDTPLLPREILATDFESFKSNIESEEKKQLFEKWYFLDENANPLSYILCPISEHLPCLLEELQDTRLEAINEWRKESKEMLETLYAVLGEEEKSKYLTTILEDELKTAIFDDPSMNKHCLWLQRRFTHRSKTDDSTASDESQNKSFSARLDESTALKLRSVKMHLEEHLSDSQKLIFRVKWHDGTIDPVAVPEHAEYLNELCTTVKEELCKIIDGLNEELIMEESHQLYKGIENQLYTELVQQAATCKALLSSFVGRQELLAELRNYIISDSNHPVIIHGPAGCGKTALVAQASQLCSDWLPIAPVIVRFVGVTSESKTLEQVLRSICEQGCALFGEHPFLASKSGWEPNQVLEVIMDKVSSHRPLIIFIDGIDQVDSFSSKDLQWLPAELPKHVKLILSVRDETDEFQELKENLLNEKEESFLLVPGLTQEEGLSLVEEVLQKKDRKITDSQRQLIQECFEKCNFPLYAELLAHQSSEWESDQGPDDIVIKHTSEGVFMDSVTEIEKCLSAAALGFILGLLVTAKHGLSDAEVLDIVSSEESFLDHSFLISNASAPSYFPYLLWYQTKKKLSLFLKTSIVGGKCLISWKNNMFRSLCKRYCNHVGVTTNSLTVALINYFQEKHKNYKNKSESSEEGAEKMSQKFVLDQPLLYKFHPNRRKIDELPFHCLQHFEDSWVREHFLFNVEWLQSKLQGSDPYQVLEDIAIYQSHSPTDEEVLLLQKIIQLSSYALRYDGLQFLSQVYGRLLPIMATITDNSQFSSIRTIFHTACWPPTPSLLPLMPCLQPPHLEHQQSQDTGDKNTARSFCGLYWLKDDFTHILSLSTESEEIILWNIYEQTPVRTIKGVSQPRNIQMVDAYRALVLCNRELKVYDLNEGKFLKKLKGVMNQKMAYFGLHNENYVVALSRNRMYLNMMNLETGDLETTFKVGEDRFLNSLLVSASGRICVCGDETQKPFPLLVWDLASRKLMYDLRIPHHEFVTRLSAISSDGHYVAIVCRELNDSSPNFIIVYDLQSGTLFKKWKPESSSCSIAISSQGGCVVNGLENTWILVWDLATGGRRFILRGHSAPVDNIKIDESGTRCLTFDLSGKDRSIRLWDLAKGICLAVFTPDQAISCCEFSSDGRAVVMGLEGKDGLVTLLLCHRSTIEEEKRKVMEFGDPENKGKIFDVSEEQ</sequence>
<proteinExistence type="predicted"/>
<evidence type="ECO:0000313" key="9">
    <source>
        <dbReference type="RefSeq" id="XP_022235451.1"/>
    </source>
</evidence>
<dbReference type="PANTHER" id="PTHR19871:SF45">
    <property type="entry name" value="NACHT DOMAIN-CONTAINING PROTEIN"/>
    <property type="match status" value="1"/>
</dbReference>
<feature type="domain" description="NWD1/2-like winged helix-turn-helix" evidence="6">
    <location>
        <begin position="723"/>
        <end position="826"/>
    </location>
</feature>
<name>A0ABM1RVP6_LIMPO</name>
<dbReference type="InterPro" id="IPR057588">
    <property type="entry name" value="NWD1/2-like_WH"/>
</dbReference>
<dbReference type="SUPFAM" id="SSF50998">
    <property type="entry name" value="Quinoprotein alcohol dehydrogenase-like"/>
    <property type="match status" value="1"/>
</dbReference>
<dbReference type="RefSeq" id="XP_022235449.1">
    <property type="nucleotide sequence ID" value="XM_022379741.1"/>
</dbReference>
<keyword evidence="7" id="KW-1185">Reference proteome</keyword>
<dbReference type="Pfam" id="PF13191">
    <property type="entry name" value="AAA_16"/>
    <property type="match status" value="1"/>
</dbReference>
<evidence type="ECO:0000256" key="4">
    <source>
        <dbReference type="SAM" id="MobiDB-lite"/>
    </source>
</evidence>
<dbReference type="InterPro" id="IPR011047">
    <property type="entry name" value="Quinoprotein_ADH-like_sf"/>
</dbReference>
<evidence type="ECO:0000313" key="7">
    <source>
        <dbReference type="Proteomes" id="UP000694941"/>
    </source>
</evidence>
<feature type="region of interest" description="Disordered" evidence="4">
    <location>
        <begin position="1"/>
        <end position="99"/>
    </location>
</feature>
<feature type="repeat" description="WD" evidence="3">
    <location>
        <begin position="1287"/>
        <end position="1331"/>
    </location>
</feature>
<dbReference type="CDD" id="cd00009">
    <property type="entry name" value="AAA"/>
    <property type="match status" value="1"/>
</dbReference>
<dbReference type="Gene3D" id="2.130.10.10">
    <property type="entry name" value="YVTN repeat-like/Quinoprotein amine dehydrogenase"/>
    <property type="match status" value="2"/>
</dbReference>
<organism evidence="7 9">
    <name type="scientific">Limulus polyphemus</name>
    <name type="common">Atlantic horseshoe crab</name>
    <dbReference type="NCBI Taxonomy" id="6850"/>
    <lineage>
        <taxon>Eukaryota</taxon>
        <taxon>Metazoa</taxon>
        <taxon>Ecdysozoa</taxon>
        <taxon>Arthropoda</taxon>
        <taxon>Chelicerata</taxon>
        <taxon>Merostomata</taxon>
        <taxon>Xiphosura</taxon>
        <taxon>Limulidae</taxon>
        <taxon>Limulus</taxon>
    </lineage>
</organism>
<dbReference type="SMART" id="SM00320">
    <property type="entry name" value="WD40"/>
    <property type="match status" value="4"/>
</dbReference>
<evidence type="ECO:0000259" key="6">
    <source>
        <dbReference type="Pfam" id="PF25469"/>
    </source>
</evidence>